<evidence type="ECO:0000256" key="5">
    <source>
        <dbReference type="ARBA" id="ARBA00023224"/>
    </source>
</evidence>
<evidence type="ECO:0000256" key="7">
    <source>
        <dbReference type="PIRSR" id="PIRSR601019-2"/>
    </source>
</evidence>
<dbReference type="SUPFAM" id="SSF52540">
    <property type="entry name" value="P-loop containing nucleoside triphosphate hydrolases"/>
    <property type="match status" value="1"/>
</dbReference>
<dbReference type="SUPFAM" id="SSF47895">
    <property type="entry name" value="Transducin (alpha subunit), insertion domain"/>
    <property type="match status" value="1"/>
</dbReference>
<dbReference type="AlphaFoldDB" id="A0AAD9L976"/>
<dbReference type="GO" id="GO:0001664">
    <property type="term" value="F:G protein-coupled receptor binding"/>
    <property type="evidence" value="ECO:0007669"/>
    <property type="project" value="InterPro"/>
</dbReference>
<protein>
    <submittedName>
        <fullName evidence="8">Heterotrimeric G-protein GTPase</fullName>
    </submittedName>
</protein>
<dbReference type="GO" id="GO:0046872">
    <property type="term" value="F:metal ion binding"/>
    <property type="evidence" value="ECO:0007669"/>
    <property type="project" value="UniProtKB-KW"/>
</dbReference>
<dbReference type="PANTHER" id="PTHR10218:SF242">
    <property type="entry name" value="GUANINE NUCLEOTIDE-BINDING PROTEIN ALPHA-1 SUBUNIT"/>
    <property type="match status" value="1"/>
</dbReference>
<dbReference type="GO" id="GO:0005834">
    <property type="term" value="C:heterotrimeric G-protein complex"/>
    <property type="evidence" value="ECO:0007669"/>
    <property type="project" value="TreeGrafter"/>
</dbReference>
<dbReference type="PROSITE" id="PS51882">
    <property type="entry name" value="G_ALPHA"/>
    <property type="match status" value="1"/>
</dbReference>
<keyword evidence="3 7" id="KW-0460">Magnesium</keyword>
<dbReference type="SMART" id="SM00275">
    <property type="entry name" value="G_alpha"/>
    <property type="match status" value="1"/>
</dbReference>
<feature type="binding site" evidence="6">
    <location>
        <begin position="206"/>
        <end position="210"/>
    </location>
    <ligand>
        <name>GTP</name>
        <dbReference type="ChEBI" id="CHEBI:37565"/>
    </ligand>
</feature>
<dbReference type="PANTHER" id="PTHR10218">
    <property type="entry name" value="GTP-BINDING PROTEIN ALPHA SUBUNIT"/>
    <property type="match status" value="1"/>
</dbReference>
<dbReference type="GO" id="GO:0007186">
    <property type="term" value="P:G protein-coupled receptor signaling pathway"/>
    <property type="evidence" value="ECO:0007669"/>
    <property type="project" value="InterPro"/>
</dbReference>
<dbReference type="PRINTS" id="PR00440">
    <property type="entry name" value="GPROTEINA12"/>
</dbReference>
<evidence type="ECO:0000313" key="8">
    <source>
        <dbReference type="EMBL" id="KAK1927024.1"/>
    </source>
</evidence>
<dbReference type="Gene3D" id="1.10.400.10">
    <property type="entry name" value="GI Alpha 1, domain 2-like"/>
    <property type="match status" value="1"/>
</dbReference>
<feature type="binding site" evidence="6">
    <location>
        <position position="334"/>
    </location>
    <ligand>
        <name>GTP</name>
        <dbReference type="ChEBI" id="CHEBI:37565"/>
    </ligand>
</feature>
<dbReference type="FunFam" id="3.40.50.300:FF:000692">
    <property type="entry name" value="Guanine nucleotide-binding protein subunit alpha"/>
    <property type="match status" value="1"/>
</dbReference>
<dbReference type="GO" id="GO:0005525">
    <property type="term" value="F:GTP binding"/>
    <property type="evidence" value="ECO:0007669"/>
    <property type="project" value="UniProtKB-KW"/>
</dbReference>
<proteinExistence type="predicted"/>
<dbReference type="PRINTS" id="PR00318">
    <property type="entry name" value="GPROTEINA"/>
</dbReference>
<dbReference type="GO" id="GO:0007266">
    <property type="term" value="P:Rho protein signal transduction"/>
    <property type="evidence" value="ECO:0007669"/>
    <property type="project" value="InterPro"/>
</dbReference>
<evidence type="ECO:0000256" key="6">
    <source>
        <dbReference type="PIRSR" id="PIRSR601019-1"/>
    </source>
</evidence>
<dbReference type="GO" id="GO:0000750">
    <property type="term" value="P:pheromone-dependent signal transduction involved in conjugation with cellular fusion"/>
    <property type="evidence" value="ECO:0007669"/>
    <property type="project" value="TreeGrafter"/>
</dbReference>
<dbReference type="EMBL" id="JAODAN010000001">
    <property type="protein sequence ID" value="KAK1927024.1"/>
    <property type="molecule type" value="Genomic_DNA"/>
</dbReference>
<evidence type="ECO:0000256" key="2">
    <source>
        <dbReference type="ARBA" id="ARBA00022741"/>
    </source>
</evidence>
<dbReference type="CDD" id="cd00066">
    <property type="entry name" value="G-alpha"/>
    <property type="match status" value="1"/>
</dbReference>
<keyword evidence="1 7" id="KW-0479">Metal-binding</keyword>
<feature type="binding site" evidence="7">
    <location>
        <position position="185"/>
    </location>
    <ligand>
        <name>Mg(2+)</name>
        <dbReference type="ChEBI" id="CHEBI:18420"/>
    </ligand>
</feature>
<evidence type="ECO:0000256" key="3">
    <source>
        <dbReference type="ARBA" id="ARBA00022842"/>
    </source>
</evidence>
<evidence type="ECO:0000313" key="9">
    <source>
        <dbReference type="Proteomes" id="UP001182556"/>
    </source>
</evidence>
<dbReference type="InterPro" id="IPR027417">
    <property type="entry name" value="P-loop_NTPase"/>
</dbReference>
<dbReference type="InterPro" id="IPR011025">
    <property type="entry name" value="GproteinA_insert"/>
</dbReference>
<comment type="caution">
    <text evidence="8">The sequence shown here is derived from an EMBL/GenBank/DDBJ whole genome shotgun (WGS) entry which is preliminary data.</text>
</comment>
<keyword evidence="5" id="KW-0807">Transducer</keyword>
<feature type="binding site" evidence="7">
    <location>
        <position position="50"/>
    </location>
    <ligand>
        <name>Mg(2+)</name>
        <dbReference type="ChEBI" id="CHEBI:18420"/>
    </ligand>
</feature>
<accession>A0AAD9L976</accession>
<dbReference type="Pfam" id="PF00503">
    <property type="entry name" value="G-alpha"/>
    <property type="match status" value="1"/>
</dbReference>
<dbReference type="GO" id="GO:0005737">
    <property type="term" value="C:cytoplasm"/>
    <property type="evidence" value="ECO:0007669"/>
    <property type="project" value="TreeGrafter"/>
</dbReference>
<dbReference type="GO" id="GO:0003924">
    <property type="term" value="F:GTPase activity"/>
    <property type="evidence" value="ECO:0007669"/>
    <property type="project" value="InterPro"/>
</dbReference>
<organism evidence="8 9">
    <name type="scientific">Papiliotrema laurentii</name>
    <name type="common">Cryptococcus laurentii</name>
    <dbReference type="NCBI Taxonomy" id="5418"/>
    <lineage>
        <taxon>Eukaryota</taxon>
        <taxon>Fungi</taxon>
        <taxon>Dikarya</taxon>
        <taxon>Basidiomycota</taxon>
        <taxon>Agaricomycotina</taxon>
        <taxon>Tremellomycetes</taxon>
        <taxon>Tremellales</taxon>
        <taxon>Rhynchogastremaceae</taxon>
        <taxon>Papiliotrema</taxon>
    </lineage>
</organism>
<keyword evidence="2 6" id="KW-0547">Nucleotide-binding</keyword>
<name>A0AAD9L976_PAPLA</name>
<keyword evidence="9" id="KW-1185">Reference proteome</keyword>
<dbReference type="InterPro" id="IPR000469">
    <property type="entry name" value="Gprotein_alpha_12/13"/>
</dbReference>
<feature type="binding site" evidence="6">
    <location>
        <begin position="275"/>
        <end position="278"/>
    </location>
    <ligand>
        <name>GTP</name>
        <dbReference type="ChEBI" id="CHEBI:37565"/>
    </ligand>
</feature>
<sequence>MMGACASMPSSDPAAVARSKAIDRALKEDEKKLSKEVKLLLLGAGASGKSTVLKQMRYINNLPFGPEEIEDYRKIVFANIVGGMRSIIDTMDELALAIAPENRRYVVMVDSEPAINTGRPFPIHYLEALRALWADPQVQEVYSRAHEFALQENLAYFYKPGKLESLFEPTYKPNDDDILRVRAKTTGISETKFEDKSAGITYRVMDVGGQRSERRKWAGCFESVTSIIFVVALSDYNAGIIEDTSSNGMMESLILWESIVNSQWFVRTSFILFLNKADVCMAKIRDPKQQIKPYFPDFPGKPGSFNDCVEYFKTRFRSLSKTPGKEIYVHVTTAVDKENVKVVMAACQDTIVRSMLADMAIL</sequence>
<dbReference type="InterPro" id="IPR001019">
    <property type="entry name" value="Gprotein_alpha_su"/>
</dbReference>
<evidence type="ECO:0000256" key="4">
    <source>
        <dbReference type="ARBA" id="ARBA00023134"/>
    </source>
</evidence>
<keyword evidence="4 6" id="KW-0342">GTP-binding</keyword>
<dbReference type="GO" id="GO:0031683">
    <property type="term" value="F:G-protein beta/gamma-subunit complex binding"/>
    <property type="evidence" value="ECO:0007669"/>
    <property type="project" value="InterPro"/>
</dbReference>
<dbReference type="Proteomes" id="UP001182556">
    <property type="component" value="Unassembled WGS sequence"/>
</dbReference>
<reference evidence="8" key="1">
    <citation type="submission" date="2023-02" db="EMBL/GenBank/DDBJ databases">
        <title>Identification and recombinant expression of a fungal hydrolase from Papiliotrema laurentii that hydrolyzes apple cutin and clears colloidal polyester polyurethane.</title>
        <authorList>
            <consortium name="DOE Joint Genome Institute"/>
            <person name="Roman V.A."/>
            <person name="Bojanowski C."/>
            <person name="Crable B.R."/>
            <person name="Wagner D.N."/>
            <person name="Hung C.S."/>
            <person name="Nadeau L.J."/>
            <person name="Schratz L."/>
            <person name="Haridas S."/>
            <person name="Pangilinan J."/>
            <person name="Lipzen A."/>
            <person name="Na H."/>
            <person name="Yan M."/>
            <person name="Ng V."/>
            <person name="Grigoriev I.V."/>
            <person name="Spatafora J.W."/>
            <person name="Barlow D."/>
            <person name="Biffinger J."/>
            <person name="Kelley-Loughnane N."/>
            <person name="Varaljay V.A."/>
            <person name="Crookes-Goodson W.J."/>
        </authorList>
    </citation>
    <scope>NUCLEOTIDE SEQUENCE</scope>
    <source>
        <strain evidence="8">5307AH</strain>
    </source>
</reference>
<gene>
    <name evidence="8" type="ORF">DB88DRAFT_7784</name>
</gene>
<feature type="binding site" evidence="6">
    <location>
        <begin position="179"/>
        <end position="185"/>
    </location>
    <ligand>
        <name>GTP</name>
        <dbReference type="ChEBI" id="CHEBI:37565"/>
    </ligand>
</feature>
<dbReference type="Gene3D" id="3.40.50.300">
    <property type="entry name" value="P-loop containing nucleotide triphosphate hydrolases"/>
    <property type="match status" value="1"/>
</dbReference>
<evidence type="ECO:0000256" key="1">
    <source>
        <dbReference type="ARBA" id="ARBA00022723"/>
    </source>
</evidence>